<reference evidence="9 10" key="1">
    <citation type="submission" date="2019-03" db="EMBL/GenBank/DDBJ databases">
        <title>Genomic Encyclopedia of Type Strains, Phase IV (KMG-IV): sequencing the most valuable type-strain genomes for metagenomic binning, comparative biology and taxonomic classification.</title>
        <authorList>
            <person name="Goeker M."/>
        </authorList>
    </citation>
    <scope>NUCLEOTIDE SEQUENCE [LARGE SCALE GENOMIC DNA]</scope>
    <source>
        <strain evidence="9 10">DSM 25903</strain>
    </source>
</reference>
<keyword evidence="10" id="KW-1185">Reference proteome</keyword>
<dbReference type="Proteomes" id="UP000295122">
    <property type="component" value="Unassembled WGS sequence"/>
</dbReference>
<dbReference type="PANTHER" id="PTHR30472">
    <property type="entry name" value="FERRIC ENTEROBACTIN TRANSPORT SYSTEM PERMEASE PROTEIN"/>
    <property type="match status" value="1"/>
</dbReference>
<feature type="transmembrane region" description="Helical" evidence="8">
    <location>
        <begin position="217"/>
        <end position="239"/>
    </location>
</feature>
<feature type="transmembrane region" description="Helical" evidence="8">
    <location>
        <begin position="169"/>
        <end position="191"/>
    </location>
</feature>
<evidence type="ECO:0000256" key="6">
    <source>
        <dbReference type="ARBA" id="ARBA00022989"/>
    </source>
</evidence>
<dbReference type="OrthoDB" id="9811975at2"/>
<dbReference type="EMBL" id="SNZR01000016">
    <property type="protein sequence ID" value="TDR87070.1"/>
    <property type="molecule type" value="Genomic_DNA"/>
</dbReference>
<keyword evidence="3" id="KW-0813">Transport</keyword>
<dbReference type="GO" id="GO:0022857">
    <property type="term" value="F:transmembrane transporter activity"/>
    <property type="evidence" value="ECO:0007669"/>
    <property type="project" value="InterPro"/>
</dbReference>
<evidence type="ECO:0000256" key="5">
    <source>
        <dbReference type="ARBA" id="ARBA00022692"/>
    </source>
</evidence>
<feature type="transmembrane region" description="Helical" evidence="8">
    <location>
        <begin position="104"/>
        <end position="125"/>
    </location>
</feature>
<name>A0A4R7BNF7_9HYPH</name>
<dbReference type="InterPro" id="IPR000522">
    <property type="entry name" value="ABC_transptr_permease_BtuC"/>
</dbReference>
<feature type="transmembrane region" description="Helical" evidence="8">
    <location>
        <begin position="137"/>
        <end position="157"/>
    </location>
</feature>
<keyword evidence="6 8" id="KW-1133">Transmembrane helix</keyword>
<comment type="similarity">
    <text evidence="2">Belongs to the binding-protein-dependent transport system permease family. FecCD subfamily.</text>
</comment>
<dbReference type="CDD" id="cd06550">
    <property type="entry name" value="TM_ABC_iron-siderophores_like"/>
    <property type="match status" value="1"/>
</dbReference>
<evidence type="ECO:0000256" key="1">
    <source>
        <dbReference type="ARBA" id="ARBA00004651"/>
    </source>
</evidence>
<dbReference type="SUPFAM" id="SSF81345">
    <property type="entry name" value="ABC transporter involved in vitamin B12 uptake, BtuC"/>
    <property type="match status" value="1"/>
</dbReference>
<comment type="subcellular location">
    <subcellularLocation>
        <location evidence="1">Cell membrane</location>
        <topology evidence="1">Multi-pass membrane protein</topology>
    </subcellularLocation>
</comment>
<evidence type="ECO:0000256" key="2">
    <source>
        <dbReference type="ARBA" id="ARBA00007935"/>
    </source>
</evidence>
<dbReference type="PANTHER" id="PTHR30472:SF25">
    <property type="entry name" value="ABC TRANSPORTER PERMEASE PROTEIN MJ0876-RELATED"/>
    <property type="match status" value="1"/>
</dbReference>
<gene>
    <name evidence="9" type="ORF">EV668_4149</name>
</gene>
<keyword evidence="7 8" id="KW-0472">Membrane</keyword>
<keyword evidence="5 8" id="KW-0812">Transmembrane</keyword>
<comment type="caution">
    <text evidence="9">The sequence shown here is derived from an EMBL/GenBank/DDBJ whole genome shotgun (WGS) entry which is preliminary data.</text>
</comment>
<dbReference type="RefSeq" id="WP_133773669.1">
    <property type="nucleotide sequence ID" value="NZ_SNZR01000016.1"/>
</dbReference>
<accession>A0A4R7BNF7</accession>
<dbReference type="AlphaFoldDB" id="A0A4R7BNF7"/>
<feature type="transmembrane region" description="Helical" evidence="8">
    <location>
        <begin position="326"/>
        <end position="347"/>
    </location>
</feature>
<keyword evidence="4" id="KW-1003">Cell membrane</keyword>
<organism evidence="9 10">
    <name type="scientific">Enterovirga rhinocerotis</name>
    <dbReference type="NCBI Taxonomy" id="1339210"/>
    <lineage>
        <taxon>Bacteria</taxon>
        <taxon>Pseudomonadati</taxon>
        <taxon>Pseudomonadota</taxon>
        <taxon>Alphaproteobacteria</taxon>
        <taxon>Hyphomicrobiales</taxon>
        <taxon>Methylobacteriaceae</taxon>
        <taxon>Enterovirga</taxon>
    </lineage>
</organism>
<sequence length="353" mass="36180">MTVQAPGGAPALAAHDRRVRRRLAILLLLAAIALCGFVLDVSTGPANLAPGQVLRALLDPGGVGRGLASIVWDVRLPIALLALGVGAALSLAGAEMQTVLDNPLASPFTLGMSSAATFGAALAIVLDLSVPGVPQGWLISVNAFLFALLSAMLLQMLARLRGIAGPETIVLFGIALLFSFNALVALIQFVASEQALQQLVFWTLGSLSRASFDKAGAVALVIAVTLPLSVASSWQLTALRLGEERAASFGVPVGRLRFFALARISLLTGTAVAFVGVIGFVGLIGPHIARLLVGEDHRFFLPGSVLAGAALMAFASVASKIIVPGVLIPVGIVTALVGIPAFLAIVLTSGRRG</sequence>
<dbReference type="InterPro" id="IPR037294">
    <property type="entry name" value="ABC_BtuC-like"/>
</dbReference>
<proteinExistence type="inferred from homology"/>
<feature type="transmembrane region" description="Helical" evidence="8">
    <location>
        <begin position="299"/>
        <end position="319"/>
    </location>
</feature>
<dbReference type="FunFam" id="1.10.3470.10:FF:000001">
    <property type="entry name" value="Vitamin B12 ABC transporter permease BtuC"/>
    <property type="match status" value="1"/>
</dbReference>
<evidence type="ECO:0000256" key="3">
    <source>
        <dbReference type="ARBA" id="ARBA00022448"/>
    </source>
</evidence>
<dbReference type="GO" id="GO:0005886">
    <property type="term" value="C:plasma membrane"/>
    <property type="evidence" value="ECO:0007669"/>
    <property type="project" value="UniProtKB-SubCell"/>
</dbReference>
<feature type="transmembrane region" description="Helical" evidence="8">
    <location>
        <begin position="74"/>
        <end position="92"/>
    </location>
</feature>
<evidence type="ECO:0000256" key="7">
    <source>
        <dbReference type="ARBA" id="ARBA00023136"/>
    </source>
</evidence>
<dbReference type="Gene3D" id="1.10.3470.10">
    <property type="entry name" value="ABC transporter involved in vitamin B12 uptake, BtuC"/>
    <property type="match status" value="1"/>
</dbReference>
<evidence type="ECO:0000313" key="10">
    <source>
        <dbReference type="Proteomes" id="UP000295122"/>
    </source>
</evidence>
<feature type="transmembrane region" description="Helical" evidence="8">
    <location>
        <begin position="23"/>
        <end position="39"/>
    </location>
</feature>
<evidence type="ECO:0000256" key="4">
    <source>
        <dbReference type="ARBA" id="ARBA00022475"/>
    </source>
</evidence>
<evidence type="ECO:0000256" key="8">
    <source>
        <dbReference type="SAM" id="Phobius"/>
    </source>
</evidence>
<dbReference type="GO" id="GO:0033214">
    <property type="term" value="P:siderophore-iron import into cell"/>
    <property type="evidence" value="ECO:0007669"/>
    <property type="project" value="TreeGrafter"/>
</dbReference>
<protein>
    <submittedName>
        <fullName evidence="9">Iron complex transport system permease protein</fullName>
    </submittedName>
</protein>
<evidence type="ECO:0000313" key="9">
    <source>
        <dbReference type="EMBL" id="TDR87070.1"/>
    </source>
</evidence>
<feature type="transmembrane region" description="Helical" evidence="8">
    <location>
        <begin position="260"/>
        <end position="284"/>
    </location>
</feature>
<dbReference type="Pfam" id="PF01032">
    <property type="entry name" value="FecCD"/>
    <property type="match status" value="1"/>
</dbReference>